<dbReference type="InterPro" id="IPR000835">
    <property type="entry name" value="HTH_MarR-typ"/>
</dbReference>
<dbReference type="Gene3D" id="1.10.10.10">
    <property type="entry name" value="Winged helix-like DNA-binding domain superfamily/Winged helix DNA-binding domain"/>
    <property type="match status" value="1"/>
</dbReference>
<dbReference type="EMBL" id="JABBNT010000003">
    <property type="protein sequence ID" value="NMM45289.1"/>
    <property type="molecule type" value="Genomic_DNA"/>
</dbReference>
<dbReference type="GO" id="GO:0003677">
    <property type="term" value="F:DNA binding"/>
    <property type="evidence" value="ECO:0007669"/>
    <property type="project" value="UniProtKB-KW"/>
</dbReference>
<dbReference type="SMART" id="SM00347">
    <property type="entry name" value="HTH_MARR"/>
    <property type="match status" value="1"/>
</dbReference>
<sequence>MEAIGILEENKIGAIWQICFIANSFIFPIYARFDREYDLSRMEFVVLYVTAHRANTMAWEICGITGLPKNNISRGVQKLQKKGLITRVADPCDARRSFLNLTEKGTELYEKLIALYADRADAILSLLDDEDRAALEIVTLKLSKRLAATKLS</sequence>
<dbReference type="PRINTS" id="PR00598">
    <property type="entry name" value="HTHMARR"/>
</dbReference>
<dbReference type="InterPro" id="IPR036388">
    <property type="entry name" value="WH-like_DNA-bd_sf"/>
</dbReference>
<evidence type="ECO:0000259" key="2">
    <source>
        <dbReference type="PROSITE" id="PS50995"/>
    </source>
</evidence>
<feature type="domain" description="HTH marR-type" evidence="2">
    <location>
        <begin position="1"/>
        <end position="144"/>
    </location>
</feature>
<dbReference type="InterPro" id="IPR039422">
    <property type="entry name" value="MarR/SlyA-like"/>
</dbReference>
<reference evidence="3 4" key="1">
    <citation type="submission" date="2020-04" db="EMBL/GenBank/DDBJ databases">
        <title>Rhodospirillaceae bacterium KN72 isolated from deep sea.</title>
        <authorList>
            <person name="Zhang D.-C."/>
        </authorList>
    </citation>
    <scope>NUCLEOTIDE SEQUENCE [LARGE SCALE GENOMIC DNA]</scope>
    <source>
        <strain evidence="3 4">KN72</strain>
    </source>
</reference>
<dbReference type="Proteomes" id="UP000539372">
    <property type="component" value="Unassembled WGS sequence"/>
</dbReference>
<dbReference type="RefSeq" id="WP_169625638.1">
    <property type="nucleotide sequence ID" value="NZ_JABBNT010000003.1"/>
</dbReference>
<evidence type="ECO:0000256" key="1">
    <source>
        <dbReference type="SAM" id="Phobius"/>
    </source>
</evidence>
<keyword evidence="1" id="KW-0812">Transmembrane</keyword>
<dbReference type="AlphaFoldDB" id="A0A7Y0E121"/>
<dbReference type="GO" id="GO:0006950">
    <property type="term" value="P:response to stress"/>
    <property type="evidence" value="ECO:0007669"/>
    <property type="project" value="TreeGrafter"/>
</dbReference>
<evidence type="ECO:0000313" key="4">
    <source>
        <dbReference type="Proteomes" id="UP000539372"/>
    </source>
</evidence>
<evidence type="ECO:0000313" key="3">
    <source>
        <dbReference type="EMBL" id="NMM45289.1"/>
    </source>
</evidence>
<dbReference type="InterPro" id="IPR036390">
    <property type="entry name" value="WH_DNA-bd_sf"/>
</dbReference>
<keyword evidence="4" id="KW-1185">Reference proteome</keyword>
<dbReference type="PANTHER" id="PTHR33164">
    <property type="entry name" value="TRANSCRIPTIONAL REGULATOR, MARR FAMILY"/>
    <property type="match status" value="1"/>
</dbReference>
<name>A0A7Y0E121_9PROT</name>
<proteinExistence type="predicted"/>
<keyword evidence="1" id="KW-0472">Membrane</keyword>
<feature type="transmembrane region" description="Helical" evidence="1">
    <location>
        <begin position="12"/>
        <end position="33"/>
    </location>
</feature>
<organism evidence="3 4">
    <name type="scientific">Pacificispira spongiicola</name>
    <dbReference type="NCBI Taxonomy" id="2729598"/>
    <lineage>
        <taxon>Bacteria</taxon>
        <taxon>Pseudomonadati</taxon>
        <taxon>Pseudomonadota</taxon>
        <taxon>Alphaproteobacteria</taxon>
        <taxon>Rhodospirillales</taxon>
        <taxon>Rhodospirillaceae</taxon>
        <taxon>Pacificispira</taxon>
    </lineage>
</organism>
<dbReference type="GO" id="GO:0003700">
    <property type="term" value="F:DNA-binding transcription factor activity"/>
    <property type="evidence" value="ECO:0007669"/>
    <property type="project" value="InterPro"/>
</dbReference>
<comment type="caution">
    <text evidence="3">The sequence shown here is derived from an EMBL/GenBank/DDBJ whole genome shotgun (WGS) entry which is preliminary data.</text>
</comment>
<dbReference type="PANTHER" id="PTHR33164:SF43">
    <property type="entry name" value="HTH-TYPE TRANSCRIPTIONAL REPRESSOR YETL"/>
    <property type="match status" value="1"/>
</dbReference>
<accession>A0A7Y0E121</accession>
<dbReference type="Pfam" id="PF12802">
    <property type="entry name" value="MarR_2"/>
    <property type="match status" value="1"/>
</dbReference>
<keyword evidence="3" id="KW-0238">DNA-binding</keyword>
<dbReference type="PROSITE" id="PS50995">
    <property type="entry name" value="HTH_MARR_2"/>
    <property type="match status" value="1"/>
</dbReference>
<keyword evidence="1" id="KW-1133">Transmembrane helix</keyword>
<gene>
    <name evidence="3" type="ORF">HH303_12420</name>
</gene>
<protein>
    <submittedName>
        <fullName evidence="3">Winged helix DNA-binding protein</fullName>
    </submittedName>
</protein>
<dbReference type="SUPFAM" id="SSF46785">
    <property type="entry name" value="Winged helix' DNA-binding domain"/>
    <property type="match status" value="1"/>
</dbReference>